<dbReference type="PANTHER" id="PTHR48051:SF1">
    <property type="entry name" value="RAS SUPPRESSOR PROTEIN 1"/>
    <property type="match status" value="1"/>
</dbReference>
<dbReference type="Pfam" id="PF13855">
    <property type="entry name" value="LRR_8"/>
    <property type="match status" value="2"/>
</dbReference>
<dbReference type="SUPFAM" id="SSF52058">
    <property type="entry name" value="L domain-like"/>
    <property type="match status" value="1"/>
</dbReference>
<gene>
    <name evidence="3" type="ORF">GOP47_0019883</name>
</gene>
<dbReference type="EMBL" id="JABFUD020000019">
    <property type="protein sequence ID" value="KAI5065188.1"/>
    <property type="molecule type" value="Genomic_DNA"/>
</dbReference>
<comment type="caution">
    <text evidence="3">The sequence shown here is derived from an EMBL/GenBank/DDBJ whole genome shotgun (WGS) entry which is preliminary data.</text>
</comment>
<keyword evidence="2" id="KW-0677">Repeat</keyword>
<dbReference type="GO" id="GO:0005737">
    <property type="term" value="C:cytoplasm"/>
    <property type="evidence" value="ECO:0007669"/>
    <property type="project" value="TreeGrafter"/>
</dbReference>
<dbReference type="InterPro" id="IPR032675">
    <property type="entry name" value="LRR_dom_sf"/>
</dbReference>
<evidence type="ECO:0000256" key="1">
    <source>
        <dbReference type="ARBA" id="ARBA00022614"/>
    </source>
</evidence>
<evidence type="ECO:0000256" key="2">
    <source>
        <dbReference type="ARBA" id="ARBA00022737"/>
    </source>
</evidence>
<dbReference type="PROSITE" id="PS51450">
    <property type="entry name" value="LRR"/>
    <property type="match status" value="4"/>
</dbReference>
<dbReference type="SMART" id="SM00369">
    <property type="entry name" value="LRR_TYP"/>
    <property type="match status" value="6"/>
</dbReference>
<reference evidence="3" key="1">
    <citation type="submission" date="2021-01" db="EMBL/GenBank/DDBJ databases">
        <title>Adiantum capillus-veneris genome.</title>
        <authorList>
            <person name="Fang Y."/>
            <person name="Liao Q."/>
        </authorList>
    </citation>
    <scope>NUCLEOTIDE SEQUENCE</scope>
    <source>
        <strain evidence="3">H3</strain>
        <tissue evidence="3">Leaf</tissue>
    </source>
</reference>
<dbReference type="SMART" id="SM00364">
    <property type="entry name" value="LRR_BAC"/>
    <property type="match status" value="5"/>
</dbReference>
<keyword evidence="4" id="KW-1185">Reference proteome</keyword>
<dbReference type="Gene3D" id="3.80.10.10">
    <property type="entry name" value="Ribonuclease Inhibitor"/>
    <property type="match status" value="2"/>
</dbReference>
<protein>
    <submittedName>
        <fullName evidence="3">Uncharacterized protein</fullName>
    </submittedName>
</protein>
<dbReference type="InterPro" id="IPR003591">
    <property type="entry name" value="Leu-rich_rpt_typical-subtyp"/>
</dbReference>
<proteinExistence type="predicted"/>
<evidence type="ECO:0000313" key="4">
    <source>
        <dbReference type="Proteomes" id="UP000886520"/>
    </source>
</evidence>
<dbReference type="PRINTS" id="PR00019">
    <property type="entry name" value="LEURICHRPT"/>
</dbReference>
<dbReference type="Proteomes" id="UP000886520">
    <property type="component" value="Chromosome 19"/>
</dbReference>
<accession>A0A9D4UBX0</accession>
<dbReference type="AlphaFoldDB" id="A0A9D4UBX0"/>
<organism evidence="3 4">
    <name type="scientific">Adiantum capillus-veneris</name>
    <name type="common">Maidenhair fern</name>
    <dbReference type="NCBI Taxonomy" id="13818"/>
    <lineage>
        <taxon>Eukaryota</taxon>
        <taxon>Viridiplantae</taxon>
        <taxon>Streptophyta</taxon>
        <taxon>Embryophyta</taxon>
        <taxon>Tracheophyta</taxon>
        <taxon>Polypodiopsida</taxon>
        <taxon>Polypodiidae</taxon>
        <taxon>Polypodiales</taxon>
        <taxon>Pteridineae</taxon>
        <taxon>Pteridaceae</taxon>
        <taxon>Vittarioideae</taxon>
        <taxon>Adiantum</taxon>
    </lineage>
</organism>
<dbReference type="InterPro" id="IPR001611">
    <property type="entry name" value="Leu-rich_rpt"/>
</dbReference>
<dbReference type="Pfam" id="PF00560">
    <property type="entry name" value="LRR_1"/>
    <property type="match status" value="2"/>
</dbReference>
<name>A0A9D4UBX0_ADICA</name>
<dbReference type="OrthoDB" id="1668230at2759"/>
<dbReference type="InterPro" id="IPR050216">
    <property type="entry name" value="LRR_domain-containing"/>
</dbReference>
<evidence type="ECO:0000313" key="3">
    <source>
        <dbReference type="EMBL" id="KAI5065188.1"/>
    </source>
</evidence>
<dbReference type="PANTHER" id="PTHR48051">
    <property type="match status" value="1"/>
</dbReference>
<keyword evidence="1" id="KW-0433">Leucine-rich repeat</keyword>
<sequence length="446" mass="49428">MKEAASPADPRAFLQALGARPDPSAVQTAQLMLLHLESDLSSKLASLSNSPDQAEEVAKLREEAEKAKLPYKSIVSLFELHQIYEGLTRNVDERTRKTLEELNSFTERRDIFNREQEPDARMLIGTIDLSMLEAWAAKDSPAKMDLSGRLIQTLPTSFGDEFVNLVSLDLSRNQLKNLPGSIGELENLEVLDLQSNQLSMLPDAIGLLMNLKVLNVSGNMLVALPESLGGCRKLVELNAGFNQLAHISPRFGYDFSYLENLCLHSNKLTFLPPSVGKLKRLKVLDLHFNNIKSLPSSLGNLLSLEKLNLSNNFSDFGGMLPESIGDLIFLTELDLSFNQIRVLPDSVGALENLKVLKVENNPLVVPPLDVVEHSMEALLEYMSVRWKTSETYSEDEVCASPRAMSLKGGMRSPFAGISLAHWVSGRSCSGRNSVSLRLYHKQLKPV</sequence>